<feature type="transmembrane region" description="Helical" evidence="1">
    <location>
        <begin position="52"/>
        <end position="73"/>
    </location>
</feature>
<sequence>MDMNSINWLAVLVAGVSAFVLGGVWYSPALFGKAWMKENKMNMEDVQKGNKARIFGWAFVLSLIMAVNLAMFLTEPAQPCPGAPVVNISWGATAGFLAGIWVFCSIAVVALFEHKTARYIFINGGYCVVALILMGAIIGAWR</sequence>
<keyword evidence="1" id="KW-0812">Transmembrane</keyword>
<name>A0A3B7MY56_9BACT</name>
<dbReference type="InterPro" id="IPR013879">
    <property type="entry name" value="DUF1761"/>
</dbReference>
<feature type="transmembrane region" description="Helical" evidence="1">
    <location>
        <begin position="119"/>
        <end position="141"/>
    </location>
</feature>
<feature type="transmembrane region" description="Helical" evidence="1">
    <location>
        <begin position="6"/>
        <end position="31"/>
    </location>
</feature>
<dbReference type="EMBL" id="CP032157">
    <property type="protein sequence ID" value="AXY76655.1"/>
    <property type="molecule type" value="Genomic_DNA"/>
</dbReference>
<dbReference type="Pfam" id="PF08570">
    <property type="entry name" value="DUF1761"/>
    <property type="match status" value="1"/>
</dbReference>
<keyword evidence="3" id="KW-1185">Reference proteome</keyword>
<reference evidence="2 3" key="1">
    <citation type="submission" date="2018-09" db="EMBL/GenBank/DDBJ databases">
        <title>Genome sequencing of strain 6GH32-13.</title>
        <authorList>
            <person name="Weon H.-Y."/>
            <person name="Heo J."/>
            <person name="Kwon S.-W."/>
        </authorList>
    </citation>
    <scope>NUCLEOTIDE SEQUENCE [LARGE SCALE GENOMIC DNA]</scope>
    <source>
        <strain evidence="2 3">5GH32-13</strain>
    </source>
</reference>
<evidence type="ECO:0000313" key="3">
    <source>
        <dbReference type="Proteomes" id="UP000263900"/>
    </source>
</evidence>
<proteinExistence type="predicted"/>
<evidence type="ECO:0000313" key="2">
    <source>
        <dbReference type="EMBL" id="AXY76655.1"/>
    </source>
</evidence>
<dbReference type="KEGG" id="pseg:D3H65_22820"/>
<dbReference type="Proteomes" id="UP000263900">
    <property type="component" value="Chromosome"/>
</dbReference>
<evidence type="ECO:0000256" key="1">
    <source>
        <dbReference type="SAM" id="Phobius"/>
    </source>
</evidence>
<keyword evidence="1" id="KW-0472">Membrane</keyword>
<gene>
    <name evidence="2" type="ORF">D3H65_22820</name>
</gene>
<organism evidence="2 3">
    <name type="scientific">Paraflavitalea soli</name>
    <dbReference type="NCBI Taxonomy" id="2315862"/>
    <lineage>
        <taxon>Bacteria</taxon>
        <taxon>Pseudomonadati</taxon>
        <taxon>Bacteroidota</taxon>
        <taxon>Chitinophagia</taxon>
        <taxon>Chitinophagales</taxon>
        <taxon>Chitinophagaceae</taxon>
        <taxon>Paraflavitalea</taxon>
    </lineage>
</organism>
<feature type="transmembrane region" description="Helical" evidence="1">
    <location>
        <begin position="88"/>
        <end position="112"/>
    </location>
</feature>
<accession>A0A3B7MY56</accession>
<dbReference type="OrthoDB" id="333057at2"/>
<protein>
    <submittedName>
        <fullName evidence="2">DUF1761 domain-containing protein</fullName>
    </submittedName>
</protein>
<keyword evidence="1" id="KW-1133">Transmembrane helix</keyword>
<dbReference type="AlphaFoldDB" id="A0A3B7MY56"/>